<protein>
    <submittedName>
        <fullName evidence="5">HV320 protein</fullName>
    </submittedName>
</protein>
<evidence type="ECO:0000256" key="1">
    <source>
        <dbReference type="ARBA" id="ARBA00022859"/>
    </source>
</evidence>
<dbReference type="PROSITE" id="PS50835">
    <property type="entry name" value="IG_LIKE"/>
    <property type="match status" value="1"/>
</dbReference>
<evidence type="ECO:0000313" key="5">
    <source>
        <dbReference type="EMBL" id="NXG25004.1"/>
    </source>
</evidence>
<dbReference type="PANTHER" id="PTHR23266">
    <property type="entry name" value="IMMUNOGLOBULIN HEAVY CHAIN"/>
    <property type="match status" value="1"/>
</dbReference>
<dbReference type="GO" id="GO:0002250">
    <property type="term" value="P:adaptive immune response"/>
    <property type="evidence" value="ECO:0007669"/>
    <property type="project" value="UniProtKB-KW"/>
</dbReference>
<dbReference type="InterPro" id="IPR036179">
    <property type="entry name" value="Ig-like_dom_sf"/>
</dbReference>
<dbReference type="SMART" id="SM00406">
    <property type="entry name" value="IGv"/>
    <property type="match status" value="1"/>
</dbReference>
<dbReference type="Gene3D" id="2.60.40.10">
    <property type="entry name" value="Immunoglobulins"/>
    <property type="match status" value="1"/>
</dbReference>
<evidence type="ECO:0000256" key="3">
    <source>
        <dbReference type="ARBA" id="ARBA00043265"/>
    </source>
</evidence>
<gene>
    <name evidence="5" type="primary">Ighv320</name>
    <name evidence="5" type="ORF">GRAVAR_R10079</name>
</gene>
<organism evidence="5 6">
    <name type="scientific">Grallaria varia</name>
    <name type="common">variegated antpitta</name>
    <dbReference type="NCBI Taxonomy" id="117165"/>
    <lineage>
        <taxon>Eukaryota</taxon>
        <taxon>Metazoa</taxon>
        <taxon>Chordata</taxon>
        <taxon>Craniata</taxon>
        <taxon>Vertebrata</taxon>
        <taxon>Euteleostomi</taxon>
        <taxon>Archelosauria</taxon>
        <taxon>Archosauria</taxon>
        <taxon>Dinosauria</taxon>
        <taxon>Saurischia</taxon>
        <taxon>Theropoda</taxon>
        <taxon>Coelurosauria</taxon>
        <taxon>Aves</taxon>
        <taxon>Neognathae</taxon>
        <taxon>Neoaves</taxon>
        <taxon>Telluraves</taxon>
        <taxon>Australaves</taxon>
        <taxon>Passeriformes</taxon>
        <taxon>Formicariidae</taxon>
        <taxon>Grallaria</taxon>
    </lineage>
</organism>
<dbReference type="SUPFAM" id="SSF48726">
    <property type="entry name" value="Immunoglobulin"/>
    <property type="match status" value="1"/>
</dbReference>
<sequence length="94" mass="10120">LMESGGHFKAPGGSLRLLCRASGLTFSSYGMRWIRQAPGKGREFVAGISYNGGYTAYAPSVRGRFTVARANGQSSVTLQMNNLKDEDSATYFCA</sequence>
<dbReference type="AlphaFoldDB" id="A0A7K9AA53"/>
<feature type="non-terminal residue" evidence="5">
    <location>
        <position position="94"/>
    </location>
</feature>
<evidence type="ECO:0000313" key="6">
    <source>
        <dbReference type="Proteomes" id="UP000591535"/>
    </source>
</evidence>
<dbReference type="InterPro" id="IPR013106">
    <property type="entry name" value="Ig_V-set"/>
</dbReference>
<accession>A0A7K9AA53</accession>
<dbReference type="Proteomes" id="UP000591535">
    <property type="component" value="Unassembled WGS sequence"/>
</dbReference>
<keyword evidence="6" id="KW-1185">Reference proteome</keyword>
<dbReference type="InterPro" id="IPR013783">
    <property type="entry name" value="Ig-like_fold"/>
</dbReference>
<keyword evidence="2" id="KW-1064">Adaptive immunity</keyword>
<feature type="domain" description="Ig-like" evidence="4">
    <location>
        <begin position="1"/>
        <end position="94"/>
    </location>
</feature>
<dbReference type="InterPro" id="IPR050199">
    <property type="entry name" value="IgHV"/>
</dbReference>
<evidence type="ECO:0000256" key="2">
    <source>
        <dbReference type="ARBA" id="ARBA00023130"/>
    </source>
</evidence>
<dbReference type="GO" id="GO:0019814">
    <property type="term" value="C:immunoglobulin complex"/>
    <property type="evidence" value="ECO:0007669"/>
    <property type="project" value="UniProtKB-KW"/>
</dbReference>
<feature type="non-terminal residue" evidence="5">
    <location>
        <position position="1"/>
    </location>
</feature>
<keyword evidence="3" id="KW-1280">Immunoglobulin</keyword>
<dbReference type="Pfam" id="PF07686">
    <property type="entry name" value="V-set"/>
    <property type="match status" value="1"/>
</dbReference>
<dbReference type="InterPro" id="IPR007110">
    <property type="entry name" value="Ig-like_dom"/>
</dbReference>
<evidence type="ECO:0000259" key="4">
    <source>
        <dbReference type="PROSITE" id="PS50835"/>
    </source>
</evidence>
<reference evidence="5 6" key="1">
    <citation type="submission" date="2019-09" db="EMBL/GenBank/DDBJ databases">
        <title>Bird 10,000 Genomes (B10K) Project - Family phase.</title>
        <authorList>
            <person name="Zhang G."/>
        </authorList>
    </citation>
    <scope>NUCLEOTIDE SEQUENCE [LARGE SCALE GENOMIC DNA]</scope>
    <source>
        <strain evidence="5">B10K-DU-001-02</strain>
        <tissue evidence="5">Muscle</tissue>
    </source>
</reference>
<proteinExistence type="predicted"/>
<comment type="caution">
    <text evidence="5">The sequence shown here is derived from an EMBL/GenBank/DDBJ whole genome shotgun (WGS) entry which is preliminary data.</text>
</comment>
<keyword evidence="1" id="KW-0391">Immunity</keyword>
<dbReference type="EMBL" id="VWZG01012272">
    <property type="protein sequence ID" value="NXG25004.1"/>
    <property type="molecule type" value="Genomic_DNA"/>
</dbReference>
<dbReference type="FunFam" id="2.60.40.10:FF:002198">
    <property type="entry name" value="Immunoglobulin heavy variable 5-2"/>
    <property type="match status" value="1"/>
</dbReference>
<dbReference type="GO" id="GO:0005576">
    <property type="term" value="C:extracellular region"/>
    <property type="evidence" value="ECO:0007669"/>
    <property type="project" value="UniProtKB-ARBA"/>
</dbReference>
<name>A0A7K9AA53_9PASS</name>